<dbReference type="SUPFAM" id="SSF53720">
    <property type="entry name" value="ALDH-like"/>
    <property type="match status" value="1"/>
</dbReference>
<organism evidence="5 6">
    <name type="scientific">Citricoccus nitrophenolicus</name>
    <dbReference type="NCBI Taxonomy" id="863575"/>
    <lineage>
        <taxon>Bacteria</taxon>
        <taxon>Bacillati</taxon>
        <taxon>Actinomycetota</taxon>
        <taxon>Actinomycetes</taxon>
        <taxon>Micrococcales</taxon>
        <taxon>Micrococcaceae</taxon>
        <taxon>Citricoccus</taxon>
    </lineage>
</organism>
<dbReference type="Pfam" id="PF00171">
    <property type="entry name" value="Aldedh"/>
    <property type="match status" value="1"/>
</dbReference>
<dbReference type="EMBL" id="JBDXMX010000002">
    <property type="protein sequence ID" value="MEO9247125.1"/>
    <property type="molecule type" value="Genomic_DNA"/>
</dbReference>
<dbReference type="InterPro" id="IPR050740">
    <property type="entry name" value="Aldehyde_DH_Superfamily"/>
</dbReference>
<name>A0ABV0IG32_9MICC</name>
<accession>A0ABV0IG32</accession>
<gene>
    <name evidence="5" type="ORF">ABDK96_05485</name>
</gene>
<dbReference type="InterPro" id="IPR015590">
    <property type="entry name" value="Aldehyde_DH_dom"/>
</dbReference>
<keyword evidence="1 3" id="KW-0560">Oxidoreductase</keyword>
<evidence type="ECO:0000313" key="6">
    <source>
        <dbReference type="Proteomes" id="UP001484097"/>
    </source>
</evidence>
<dbReference type="Gene3D" id="3.40.309.10">
    <property type="entry name" value="Aldehyde Dehydrogenase, Chain A, domain 2"/>
    <property type="match status" value="1"/>
</dbReference>
<dbReference type="InterPro" id="IPR029510">
    <property type="entry name" value="Ald_DH_CS_GLU"/>
</dbReference>
<dbReference type="Proteomes" id="UP001484097">
    <property type="component" value="Unassembled WGS sequence"/>
</dbReference>
<reference evidence="5 6" key="1">
    <citation type="submission" date="2024-05" db="EMBL/GenBank/DDBJ databases">
        <authorList>
            <person name="Yi C."/>
        </authorList>
    </citation>
    <scope>NUCLEOTIDE SEQUENCE [LARGE SCALE GENOMIC DNA]</scope>
    <source>
        <strain evidence="5 6">XS13</strain>
    </source>
</reference>
<evidence type="ECO:0000259" key="4">
    <source>
        <dbReference type="Pfam" id="PF00171"/>
    </source>
</evidence>
<proteinExistence type="inferred from homology"/>
<evidence type="ECO:0000256" key="3">
    <source>
        <dbReference type="RuleBase" id="RU003345"/>
    </source>
</evidence>
<keyword evidence="6" id="KW-1185">Reference proteome</keyword>
<dbReference type="GO" id="GO:0016491">
    <property type="term" value="F:oxidoreductase activity"/>
    <property type="evidence" value="ECO:0007669"/>
    <property type="project" value="UniProtKB-KW"/>
</dbReference>
<evidence type="ECO:0000256" key="2">
    <source>
        <dbReference type="PROSITE-ProRule" id="PRU10007"/>
    </source>
</evidence>
<protein>
    <submittedName>
        <fullName evidence="5">Aldehyde dehydrogenase family protein</fullName>
        <ecNumber evidence="5">1.2.1.-</ecNumber>
    </submittedName>
</protein>
<dbReference type="Gene3D" id="3.40.605.10">
    <property type="entry name" value="Aldehyde Dehydrogenase, Chain A, domain 1"/>
    <property type="match status" value="1"/>
</dbReference>
<feature type="domain" description="Aldehyde dehydrogenase" evidence="4">
    <location>
        <begin position="24"/>
        <end position="485"/>
    </location>
</feature>
<evidence type="ECO:0000313" key="5">
    <source>
        <dbReference type="EMBL" id="MEO9247125.1"/>
    </source>
</evidence>
<dbReference type="InterPro" id="IPR016162">
    <property type="entry name" value="Ald_DH_N"/>
</dbReference>
<comment type="similarity">
    <text evidence="3">Belongs to the aldehyde dehydrogenase family.</text>
</comment>
<dbReference type="InterPro" id="IPR016163">
    <property type="entry name" value="Ald_DH_C"/>
</dbReference>
<evidence type="ECO:0000256" key="1">
    <source>
        <dbReference type="ARBA" id="ARBA00023002"/>
    </source>
</evidence>
<feature type="active site" evidence="2">
    <location>
        <position position="257"/>
    </location>
</feature>
<dbReference type="PANTHER" id="PTHR43353:SF5">
    <property type="entry name" value="SUCCINATE-SEMIALDEHYDE DEHYDROGENASE, MITOCHONDRIAL"/>
    <property type="match status" value="1"/>
</dbReference>
<dbReference type="EC" id="1.2.1.-" evidence="5"/>
<dbReference type="PANTHER" id="PTHR43353">
    <property type="entry name" value="SUCCINATE-SEMIALDEHYDE DEHYDROGENASE, MITOCHONDRIAL"/>
    <property type="match status" value="1"/>
</dbReference>
<sequence length="513" mass="53675">MPSQEHWATARGYVDGGPVTDPRTMIAVLDPAAPSVRVGEGAESTPDDVDRSAAAAARAFLGWATLTPAERARGMTAGADAIAAEADRLADLLVREVGKPVHEARGDINGGIHLLRTFADLAGDLGGMRDLTGHPGTGQADGVWLQHVPVGPAVVISPWNTPVYLCLNAVAPALVAGCAVVVKPPEEAPLALTRALHLLAAALPAGVLNVVPGRGATVGERLVAHPEIRAVSLTGGIATGRSVLKAAAGTVKKTHLELGGNDPAILLEDVDLGVDTLRELVAGCFAVSGQVCFNIKRIYVHHSRLREFLDRFTSLVDQLVLGPGHLPGVHLGPLTTEAGFRNAQRLLDRAREAGHHVHQGGRWAGGVEPAEGRFIRPGVVTGMDPGDELVVEEQFAPLIPVLPFTDESEAIAEANRTEYGLCSSVWSADPGRALALARRIQAGNTFINAHRVGASVPLVPFGGVKQSGLGRNHLHYAVAAYSEEHAVIRYSDPGHQIPGIEPWSGLGGPEANS</sequence>
<dbReference type="PROSITE" id="PS00687">
    <property type="entry name" value="ALDEHYDE_DEHYDR_GLU"/>
    <property type="match status" value="1"/>
</dbReference>
<comment type="caution">
    <text evidence="5">The sequence shown here is derived from an EMBL/GenBank/DDBJ whole genome shotgun (WGS) entry which is preliminary data.</text>
</comment>
<dbReference type="RefSeq" id="WP_347919538.1">
    <property type="nucleotide sequence ID" value="NZ_JBDXMX010000002.1"/>
</dbReference>
<dbReference type="InterPro" id="IPR016161">
    <property type="entry name" value="Ald_DH/histidinol_DH"/>
</dbReference>